<name>A0A834TPY4_9FABA</name>
<reference evidence="1" key="1">
    <citation type="submission" date="2020-09" db="EMBL/GenBank/DDBJ databases">
        <title>Genome-Enabled Discovery of Anthraquinone Biosynthesis in Senna tora.</title>
        <authorList>
            <person name="Kang S.-H."/>
            <person name="Pandey R.P."/>
            <person name="Lee C.-M."/>
            <person name="Sim J.-S."/>
            <person name="Jeong J.-T."/>
            <person name="Choi B.-S."/>
            <person name="Jung M."/>
            <person name="Ginzburg D."/>
            <person name="Zhao K."/>
            <person name="Won S.Y."/>
            <person name="Oh T.-J."/>
            <person name="Yu Y."/>
            <person name="Kim N.-H."/>
            <person name="Lee O.R."/>
            <person name="Lee T.-H."/>
            <person name="Bashyal P."/>
            <person name="Kim T.-S."/>
            <person name="Lee W.-H."/>
            <person name="Kawkins C."/>
            <person name="Kim C.-K."/>
            <person name="Kim J.S."/>
            <person name="Ahn B.O."/>
            <person name="Rhee S.Y."/>
            <person name="Sohng J.K."/>
        </authorList>
    </citation>
    <scope>NUCLEOTIDE SEQUENCE</scope>
    <source>
        <tissue evidence="1">Leaf</tissue>
    </source>
</reference>
<sequence length="127" mass="14241">MHSYKGKKKKVIKLSPSQVRKAIRRWVFHSLAPPRIFTPPPSPTPSPLSPKCVSSEELEMVNQDNKNIFEYATPMLKGLLPTISRPVVQANNFEIKTATIHLLHIIGLFGGSTVESLNNHILSFLEI</sequence>
<dbReference type="AlphaFoldDB" id="A0A834TPY4"/>
<organism evidence="1 2">
    <name type="scientific">Senna tora</name>
    <dbReference type="NCBI Taxonomy" id="362788"/>
    <lineage>
        <taxon>Eukaryota</taxon>
        <taxon>Viridiplantae</taxon>
        <taxon>Streptophyta</taxon>
        <taxon>Embryophyta</taxon>
        <taxon>Tracheophyta</taxon>
        <taxon>Spermatophyta</taxon>
        <taxon>Magnoliopsida</taxon>
        <taxon>eudicotyledons</taxon>
        <taxon>Gunneridae</taxon>
        <taxon>Pentapetalae</taxon>
        <taxon>rosids</taxon>
        <taxon>fabids</taxon>
        <taxon>Fabales</taxon>
        <taxon>Fabaceae</taxon>
        <taxon>Caesalpinioideae</taxon>
        <taxon>Cassia clade</taxon>
        <taxon>Senna</taxon>
    </lineage>
</organism>
<keyword evidence="2" id="KW-1185">Reference proteome</keyword>
<proteinExistence type="predicted"/>
<evidence type="ECO:0000313" key="2">
    <source>
        <dbReference type="Proteomes" id="UP000634136"/>
    </source>
</evidence>
<comment type="caution">
    <text evidence="1">The sequence shown here is derived from an EMBL/GenBank/DDBJ whole genome shotgun (WGS) entry which is preliminary data.</text>
</comment>
<dbReference type="OrthoDB" id="1417698at2759"/>
<accession>A0A834TPY4</accession>
<protein>
    <submittedName>
        <fullName evidence="1">Uncharacterized protein</fullName>
    </submittedName>
</protein>
<gene>
    <name evidence="1" type="ORF">G2W53_016446</name>
</gene>
<dbReference type="Proteomes" id="UP000634136">
    <property type="component" value="Unassembled WGS sequence"/>
</dbReference>
<evidence type="ECO:0000313" key="1">
    <source>
        <dbReference type="EMBL" id="KAF7825282.1"/>
    </source>
</evidence>
<dbReference type="EMBL" id="JAAIUW010000006">
    <property type="protein sequence ID" value="KAF7825282.1"/>
    <property type="molecule type" value="Genomic_DNA"/>
</dbReference>